<evidence type="ECO:0000256" key="1">
    <source>
        <dbReference type="SAM" id="MobiDB-lite"/>
    </source>
</evidence>
<dbReference type="EMBL" id="BMOB01000003">
    <property type="protein sequence ID" value="GGI81933.1"/>
    <property type="molecule type" value="Genomic_DNA"/>
</dbReference>
<dbReference type="Proteomes" id="UP000630149">
    <property type="component" value="Unassembled WGS sequence"/>
</dbReference>
<dbReference type="SUPFAM" id="SSF57997">
    <property type="entry name" value="Tropomyosin"/>
    <property type="match status" value="1"/>
</dbReference>
<dbReference type="OrthoDB" id="9820705at2"/>
<dbReference type="AlphaFoldDB" id="A0A917JUH3"/>
<proteinExistence type="predicted"/>
<protein>
    <submittedName>
        <fullName evidence="2">Uncharacterized protein</fullName>
    </submittedName>
</protein>
<feature type="region of interest" description="Disordered" evidence="1">
    <location>
        <begin position="330"/>
        <end position="393"/>
    </location>
</feature>
<keyword evidence="3" id="KW-1185">Reference proteome</keyword>
<organism evidence="2 3">
    <name type="scientific">Legionella impletisoli</name>
    <dbReference type="NCBI Taxonomy" id="343510"/>
    <lineage>
        <taxon>Bacteria</taxon>
        <taxon>Pseudomonadati</taxon>
        <taxon>Pseudomonadota</taxon>
        <taxon>Gammaproteobacteria</taxon>
        <taxon>Legionellales</taxon>
        <taxon>Legionellaceae</taxon>
        <taxon>Legionella</taxon>
    </lineage>
</organism>
<name>A0A917JUH3_9GAMM</name>
<dbReference type="Gene3D" id="1.10.287.1490">
    <property type="match status" value="1"/>
</dbReference>
<reference evidence="2" key="2">
    <citation type="submission" date="2020-09" db="EMBL/GenBank/DDBJ databases">
        <authorList>
            <person name="Sun Q."/>
            <person name="Ohkuma M."/>
        </authorList>
    </citation>
    <scope>NUCLEOTIDE SEQUENCE</scope>
    <source>
        <strain evidence="2">JCM 13919</strain>
    </source>
</reference>
<reference evidence="2" key="1">
    <citation type="journal article" date="2014" name="Int. J. Syst. Evol. Microbiol.">
        <title>Complete genome sequence of Corynebacterium casei LMG S-19264T (=DSM 44701T), isolated from a smear-ripened cheese.</title>
        <authorList>
            <consortium name="US DOE Joint Genome Institute (JGI-PGF)"/>
            <person name="Walter F."/>
            <person name="Albersmeier A."/>
            <person name="Kalinowski J."/>
            <person name="Ruckert C."/>
        </authorList>
    </citation>
    <scope>NUCLEOTIDE SEQUENCE</scope>
    <source>
        <strain evidence="2">JCM 13919</strain>
    </source>
</reference>
<comment type="caution">
    <text evidence="2">The sequence shown here is derived from an EMBL/GenBank/DDBJ whole genome shotgun (WGS) entry which is preliminary data.</text>
</comment>
<evidence type="ECO:0000313" key="2">
    <source>
        <dbReference type="EMBL" id="GGI81933.1"/>
    </source>
</evidence>
<feature type="region of interest" description="Disordered" evidence="1">
    <location>
        <begin position="263"/>
        <end position="289"/>
    </location>
</feature>
<sequence>MRTQRLLQSLNDKNILGFSEDEISLFSQLTEEEIKELAAHRTEGKRTILHRILSTDRTVPLQNELFWSNLNKLFIALKDKLIPQDSERLTVRIVLNHNVSNIAQMVTAAKEVGIFSFFSDPKTVATHLSSSDYDTRRLLCQAKGLQIPSAEEVIKLSQRAKNLEAELDSARRLRSHAMSEVEAVTRQLDTVKNALQTAKKERDEVRKNYDSLQQQFNQASCELDTIKSNLSQSEEEKRQQQQKIQELQTRLRDLNRTLDKANKKAETLESELHTSLEETSKLERDNTELRTEYSEARRFNTRAHDQLSRIPEVIGLVQLTMQALQEVSGAMHELPEEDSLDSPSPIEGLNASSSRASSAGLFSQRKRTAEDAGLASSSDQQRRQDNPSPFSRM</sequence>
<gene>
    <name evidence="2" type="ORF">GCM10007966_08100</name>
</gene>
<dbReference type="RefSeq" id="WP_131776251.1">
    <property type="nucleotide sequence ID" value="NZ_BMOB01000003.1"/>
</dbReference>
<accession>A0A917JUH3</accession>
<evidence type="ECO:0000313" key="3">
    <source>
        <dbReference type="Proteomes" id="UP000630149"/>
    </source>
</evidence>